<feature type="domain" description="FDX-ACB" evidence="1">
    <location>
        <begin position="317"/>
        <end position="408"/>
    </location>
</feature>
<evidence type="ECO:0000313" key="2">
    <source>
        <dbReference type="EMBL" id="KAK8780389.1"/>
    </source>
</evidence>
<sequence>MAAPGGFVLRSVEPFCPPAGYTPRGYRGGAKGFHTKGALTHVFCLVGSAVAALPSAASLQADQHLMASRLRSLMGTPGNPLGRTVHRLASVLGVDSSCIITSWASGDYESMAAAHWRSHVVNLLLGCSPVQPPFGHIVDVTLDMPGRAATILQDVGDGGTFLCSSLTPATVSWDNADGDSGMAATTSWRIYCRRLHVATLWCSSGGKPQRAEACNGSDCKGAPFSSDPLNISEDTSSFEKSGFSLITTMETVDFSSDTADLLEGKLSEKDSSESSSVANFAHSHLSIHVELLSLASSCLDDWRHLLYERGQESGPMYPGTVYTHDLSLWLDEGYDEKVLLRLIHNAAGELLQSIRLVDDYRDPNTGRKSRCYRLLYQSLWKALSREAARDFHLALGAALGDLLPVRVR</sequence>
<protein>
    <recommendedName>
        <fullName evidence="1">FDX-ACB domain-containing protein</fullName>
    </recommendedName>
</protein>
<dbReference type="InterPro" id="IPR036690">
    <property type="entry name" value="Fdx_antiC-bd_sf"/>
</dbReference>
<dbReference type="Pfam" id="PF03147">
    <property type="entry name" value="FDX-ACB"/>
    <property type="match status" value="1"/>
</dbReference>
<reference evidence="2 3" key="1">
    <citation type="journal article" date="2023" name="Arcadia Sci">
        <title>De novo assembly of a long-read Amblyomma americanum tick genome.</title>
        <authorList>
            <person name="Chou S."/>
            <person name="Poskanzer K.E."/>
            <person name="Rollins M."/>
            <person name="Thuy-Boun P.S."/>
        </authorList>
    </citation>
    <scope>NUCLEOTIDE SEQUENCE [LARGE SCALE GENOMIC DNA]</scope>
    <source>
        <strain evidence="2">F_SG_1</strain>
        <tissue evidence="2">Salivary glands</tissue>
    </source>
</reference>
<gene>
    <name evidence="2" type="ORF">V5799_018271</name>
</gene>
<accession>A0AAQ4F087</accession>
<keyword evidence="3" id="KW-1185">Reference proteome</keyword>
<organism evidence="2 3">
    <name type="scientific">Amblyomma americanum</name>
    <name type="common">Lone star tick</name>
    <dbReference type="NCBI Taxonomy" id="6943"/>
    <lineage>
        <taxon>Eukaryota</taxon>
        <taxon>Metazoa</taxon>
        <taxon>Ecdysozoa</taxon>
        <taxon>Arthropoda</taxon>
        <taxon>Chelicerata</taxon>
        <taxon>Arachnida</taxon>
        <taxon>Acari</taxon>
        <taxon>Parasitiformes</taxon>
        <taxon>Ixodida</taxon>
        <taxon>Ixodoidea</taxon>
        <taxon>Ixodidae</taxon>
        <taxon>Amblyomminae</taxon>
        <taxon>Amblyomma</taxon>
    </lineage>
</organism>
<dbReference type="Gene3D" id="3.30.70.380">
    <property type="entry name" value="Ferrodoxin-fold anticodon-binding domain"/>
    <property type="match status" value="1"/>
</dbReference>
<proteinExistence type="predicted"/>
<dbReference type="SMART" id="SM00896">
    <property type="entry name" value="FDX-ACB"/>
    <property type="match status" value="1"/>
</dbReference>
<dbReference type="EMBL" id="JARKHS020008904">
    <property type="protein sequence ID" value="KAK8780389.1"/>
    <property type="molecule type" value="Genomic_DNA"/>
</dbReference>
<evidence type="ECO:0000313" key="3">
    <source>
        <dbReference type="Proteomes" id="UP001321473"/>
    </source>
</evidence>
<evidence type="ECO:0000259" key="1">
    <source>
        <dbReference type="PROSITE" id="PS51447"/>
    </source>
</evidence>
<dbReference type="SUPFAM" id="SSF54991">
    <property type="entry name" value="Anticodon-binding domain of PheRS"/>
    <property type="match status" value="1"/>
</dbReference>
<dbReference type="InterPro" id="IPR005121">
    <property type="entry name" value="Fdx_antiC-bd"/>
</dbReference>
<dbReference type="Proteomes" id="UP001321473">
    <property type="component" value="Unassembled WGS sequence"/>
</dbReference>
<dbReference type="PROSITE" id="PS51447">
    <property type="entry name" value="FDX_ACB"/>
    <property type="match status" value="1"/>
</dbReference>
<comment type="caution">
    <text evidence="2">The sequence shown here is derived from an EMBL/GenBank/DDBJ whole genome shotgun (WGS) entry which is preliminary data.</text>
</comment>
<dbReference type="AlphaFoldDB" id="A0AAQ4F087"/>
<name>A0AAQ4F087_AMBAM</name>